<dbReference type="Pfam" id="PF13556">
    <property type="entry name" value="HTH_30"/>
    <property type="match status" value="1"/>
</dbReference>
<name>A0ABW1ADL2_9ACTN</name>
<evidence type="ECO:0000313" key="3">
    <source>
        <dbReference type="EMBL" id="MFC5752613.1"/>
    </source>
</evidence>
<proteinExistence type="predicted"/>
<organism evidence="3 4">
    <name type="scientific">Actinomadura rugatobispora</name>
    <dbReference type="NCBI Taxonomy" id="1994"/>
    <lineage>
        <taxon>Bacteria</taxon>
        <taxon>Bacillati</taxon>
        <taxon>Actinomycetota</taxon>
        <taxon>Actinomycetes</taxon>
        <taxon>Streptosporangiales</taxon>
        <taxon>Thermomonosporaceae</taxon>
        <taxon>Actinomadura</taxon>
    </lineage>
</organism>
<dbReference type="InterPro" id="IPR025751">
    <property type="entry name" value="RsbRD_N_dom"/>
</dbReference>
<reference evidence="4" key="1">
    <citation type="journal article" date="2019" name="Int. J. Syst. Evol. Microbiol.">
        <title>The Global Catalogue of Microorganisms (GCM) 10K type strain sequencing project: providing services to taxonomists for standard genome sequencing and annotation.</title>
        <authorList>
            <consortium name="The Broad Institute Genomics Platform"/>
            <consortium name="The Broad Institute Genome Sequencing Center for Infectious Disease"/>
            <person name="Wu L."/>
            <person name="Ma J."/>
        </authorList>
    </citation>
    <scope>NUCLEOTIDE SEQUENCE [LARGE SCALE GENOMIC DNA]</scope>
    <source>
        <strain evidence="4">KCTC 42087</strain>
    </source>
</reference>
<keyword evidence="4" id="KW-1185">Reference proteome</keyword>
<dbReference type="InterPro" id="IPR025736">
    <property type="entry name" value="PucR_C-HTH_dom"/>
</dbReference>
<dbReference type="EMBL" id="JBHSON010000092">
    <property type="protein sequence ID" value="MFC5752613.1"/>
    <property type="molecule type" value="Genomic_DNA"/>
</dbReference>
<dbReference type="Gene3D" id="1.10.10.2840">
    <property type="entry name" value="PucR C-terminal helix-turn-helix domain"/>
    <property type="match status" value="1"/>
</dbReference>
<gene>
    <name evidence="3" type="ORF">ACFPZN_43965</name>
</gene>
<accession>A0ABW1ADL2</accession>
<dbReference type="RefSeq" id="WP_378288773.1">
    <property type="nucleotide sequence ID" value="NZ_JBHSON010000092.1"/>
</dbReference>
<dbReference type="PANTHER" id="PTHR33744">
    <property type="entry name" value="CARBOHYDRATE DIACID REGULATOR"/>
    <property type="match status" value="1"/>
</dbReference>
<protein>
    <submittedName>
        <fullName evidence="3">PucR family transcriptional regulator</fullName>
    </submittedName>
</protein>
<dbReference type="Pfam" id="PF14361">
    <property type="entry name" value="RsbRD_N"/>
    <property type="match status" value="1"/>
</dbReference>
<feature type="domain" description="PucR C-terminal helix-turn-helix" evidence="1">
    <location>
        <begin position="316"/>
        <end position="371"/>
    </location>
</feature>
<evidence type="ECO:0000313" key="4">
    <source>
        <dbReference type="Proteomes" id="UP001596074"/>
    </source>
</evidence>
<evidence type="ECO:0000259" key="2">
    <source>
        <dbReference type="Pfam" id="PF14361"/>
    </source>
</evidence>
<sequence length="377" mass="41121">MDRSTVVAATVASLRQEAETVVDLVVDRIVEEIPSYAAVPRERLRPGVAASVHDGIGFLLDGGFPGGTSLAAAVDAAAVGADRAERGIPVEDLLHAYRIGVRTVWERFATAARRNDADPGEVLALAERVWEWADGVMVRAAREHRRVDLEAALDAQQRRGAFIRALLSGTLDRAGLHLQSAAFGLDPDREYVPFRARGGRDVRAVVKALVPYFPHTTPPVTLIDGDVAGLLARRPVGRARGDLVVGIGPAVRLAEAAGAFERATRALDTASRFSMNGVYDLADLGLHAAVVAESEVGEFLHERYLAPLKGLPDIERTVVTYLEGGMHVEDTARSLFVHPNTLRNRLRRFEELTGADLRDHRTLAELWWALAHQRLNR</sequence>
<evidence type="ECO:0000259" key="1">
    <source>
        <dbReference type="Pfam" id="PF13556"/>
    </source>
</evidence>
<dbReference type="Proteomes" id="UP001596074">
    <property type="component" value="Unassembled WGS sequence"/>
</dbReference>
<dbReference type="InterPro" id="IPR051448">
    <property type="entry name" value="CdaR-like_regulators"/>
</dbReference>
<feature type="domain" description="RsbT co-antagonist protein RsbRD N-terminal" evidence="2">
    <location>
        <begin position="20"/>
        <end position="159"/>
    </location>
</feature>
<dbReference type="InterPro" id="IPR042070">
    <property type="entry name" value="PucR_C-HTH_sf"/>
</dbReference>
<dbReference type="PANTHER" id="PTHR33744:SF1">
    <property type="entry name" value="DNA-BINDING TRANSCRIPTIONAL ACTIVATOR ADER"/>
    <property type="match status" value="1"/>
</dbReference>
<comment type="caution">
    <text evidence="3">The sequence shown here is derived from an EMBL/GenBank/DDBJ whole genome shotgun (WGS) entry which is preliminary data.</text>
</comment>